<reference evidence="2 3" key="1">
    <citation type="submission" date="2020-08" db="EMBL/GenBank/DDBJ databases">
        <authorList>
            <person name="Newling K."/>
            <person name="Davey J."/>
            <person name="Forrester S."/>
        </authorList>
    </citation>
    <scope>NUCLEOTIDE SEQUENCE [LARGE SCALE GENOMIC DNA]</scope>
    <source>
        <strain evidence="3">Crithidia deanei Carvalho (ATCC PRA-265)</strain>
    </source>
</reference>
<name>A0A7G2C0A2_9TRYP</name>
<organism evidence="2 3">
    <name type="scientific">Angomonas deanei</name>
    <dbReference type="NCBI Taxonomy" id="59799"/>
    <lineage>
        <taxon>Eukaryota</taxon>
        <taxon>Discoba</taxon>
        <taxon>Euglenozoa</taxon>
        <taxon>Kinetoplastea</taxon>
        <taxon>Metakinetoplastina</taxon>
        <taxon>Trypanosomatida</taxon>
        <taxon>Trypanosomatidae</taxon>
        <taxon>Strigomonadinae</taxon>
        <taxon>Angomonas</taxon>
    </lineage>
</organism>
<dbReference type="EMBL" id="LR877145">
    <property type="protein sequence ID" value="CAD2212744.1"/>
    <property type="molecule type" value="Genomic_DNA"/>
</dbReference>
<accession>A0A7G2C0A2</accession>
<proteinExistence type="predicted"/>
<protein>
    <submittedName>
        <fullName evidence="2">Uncharacterized protein</fullName>
    </submittedName>
</protein>
<evidence type="ECO:0000313" key="2">
    <source>
        <dbReference type="EMBL" id="CAD2212744.1"/>
    </source>
</evidence>
<evidence type="ECO:0000256" key="1">
    <source>
        <dbReference type="SAM" id="Phobius"/>
    </source>
</evidence>
<keyword evidence="1" id="KW-1133">Transmembrane helix</keyword>
<dbReference type="AlphaFoldDB" id="A0A7G2C0A2"/>
<dbReference type="VEuPathDB" id="TriTrypDB:ADEAN_000015600"/>
<keyword evidence="1" id="KW-0472">Membrane</keyword>
<evidence type="ECO:0000313" key="3">
    <source>
        <dbReference type="Proteomes" id="UP000515908"/>
    </source>
</evidence>
<gene>
    <name evidence="2" type="ORF">ADEAN_000015600</name>
</gene>
<sequence length="208" mass="23449">MRIGLILSLHGFFVCAALIVLIVVFFVVNEKSFISNTRDLVFTNMMRSSSLMKTTLGAFEVRAKDAAASLARFNTSARFFVWEDNLANSTEMDDNVRLLISSWNTLGVTEMFMSYTLAAFEMWISDKTLARYNHQINVEDVNTIYRLYSSSGCFRNTSDCYYYDVDRNESVTVTTNISTGSYNLSGATVTPGAPYRHYRQGGFLGAPR</sequence>
<feature type="transmembrane region" description="Helical" evidence="1">
    <location>
        <begin position="6"/>
        <end position="28"/>
    </location>
</feature>
<keyword evidence="1" id="KW-0812">Transmembrane</keyword>
<dbReference type="Proteomes" id="UP000515908">
    <property type="component" value="Chromosome 01"/>
</dbReference>
<keyword evidence="3" id="KW-1185">Reference proteome</keyword>